<dbReference type="PROSITE" id="PS50005">
    <property type="entry name" value="TPR"/>
    <property type="match status" value="6"/>
</dbReference>
<dbReference type="InterPro" id="IPR050498">
    <property type="entry name" value="Ycf3"/>
</dbReference>
<evidence type="ECO:0008006" key="6">
    <source>
        <dbReference type="Google" id="ProtNLM"/>
    </source>
</evidence>
<feature type="repeat" description="TPR" evidence="3">
    <location>
        <begin position="182"/>
        <end position="215"/>
    </location>
</feature>
<dbReference type="PROSITE" id="PS50293">
    <property type="entry name" value="TPR_REGION"/>
    <property type="match status" value="2"/>
</dbReference>
<evidence type="ECO:0000313" key="5">
    <source>
        <dbReference type="Proteomes" id="UP000692954"/>
    </source>
</evidence>
<dbReference type="PANTHER" id="PTHR44858:SF1">
    <property type="entry name" value="UDP-N-ACETYLGLUCOSAMINE--PEPTIDE N-ACETYLGLUCOSAMINYLTRANSFERASE SPINDLY-RELATED"/>
    <property type="match status" value="1"/>
</dbReference>
<reference evidence="4" key="1">
    <citation type="submission" date="2021-01" db="EMBL/GenBank/DDBJ databases">
        <authorList>
            <consortium name="Genoscope - CEA"/>
            <person name="William W."/>
        </authorList>
    </citation>
    <scope>NUCLEOTIDE SEQUENCE</scope>
</reference>
<evidence type="ECO:0000256" key="3">
    <source>
        <dbReference type="PROSITE-ProRule" id="PRU00339"/>
    </source>
</evidence>
<sequence length="843" mass="98780">MGLRNSKETKIYQEGTTIQYSSPNIAEAIFQLIIKNLILKSSKKVLTKIILLVIYLIRQSKFKEALKELETIEDLHSESPDFYYWKGLAFLGMNDYQKALEYCEQAIKYDPYHKLALAEIGNIYILTQKYQEAHQIFLELLKLDQNSFEAHLGIGFVRTQINDFKTAQEHYESALNSGIEEKIASLNYGHMLFKQKNYDLALKFYTKALTIDKEYLSAFQAIGNLYHKQQKYNELLQFCDQNNNNQSWKTHILSLKGSAYFGLMQYDLAQQAFEMILNEDQNSTEALYGISKCLKAQGKYSQALNILEKILKHSQKNKKILNLKASLQILLQRYQQALQTCDELFEMDANDSYSFYLRGLVYMNMKAFGNAIDDFDKALNFELHHNFNQKVYHAKIKCHLEFQQFQSVQDSYDFLLALTNNDQGKIKILLEKGYYYLLSKDIVNAEINFNKALKYQLFQLETQLKIANYFRDTKYYKQALTSYDKIIQTNQRYAIVYIEKAVLMDLQQNNSQTIHLCNRAIELQKNQVRPYFLRGKAKMQTQQYDEALKDFEQVVKLEPNNHQALFEFGQAHYMMSNFDKACEMFEKALTLAPDIEQYHIKRAIALSLQDFDSEAIEYLKNAIQQFPQFEDCQNLIESLKAKPKHVREYANVFVYLIIMFFEIAEQLSKQESLIPTIEISSIIQLLNEKMKENFPNISNLFEIVRYFILNKFDCEMKISNEQIIRILLIIYQEKYYPDNGSKEVMILDMIELGKKIARLKDRQIKLGLKLENIKIQSEFLKFISKSHNSMFITTAAGFAIKDSIQILIFLILNFKTINNEPANLKNLLYSNVKNGILDYIKPK</sequence>
<dbReference type="PANTHER" id="PTHR44858">
    <property type="entry name" value="TETRATRICOPEPTIDE REPEAT PROTEIN 6"/>
    <property type="match status" value="1"/>
</dbReference>
<evidence type="ECO:0000313" key="4">
    <source>
        <dbReference type="EMBL" id="CAD8075242.1"/>
    </source>
</evidence>
<keyword evidence="5" id="KW-1185">Reference proteome</keyword>
<dbReference type="OrthoDB" id="5829758at2759"/>
<gene>
    <name evidence="4" type="ORF">PSON_ATCC_30995.1.T0330128</name>
</gene>
<dbReference type="Pfam" id="PF13432">
    <property type="entry name" value="TPR_16"/>
    <property type="match status" value="2"/>
</dbReference>
<proteinExistence type="predicted"/>
<feature type="repeat" description="TPR" evidence="3">
    <location>
        <begin position="114"/>
        <end position="147"/>
    </location>
</feature>
<name>A0A8S1M8V6_9CILI</name>
<evidence type="ECO:0000256" key="2">
    <source>
        <dbReference type="ARBA" id="ARBA00022803"/>
    </source>
</evidence>
<evidence type="ECO:0000256" key="1">
    <source>
        <dbReference type="ARBA" id="ARBA00022737"/>
    </source>
</evidence>
<keyword evidence="2 3" id="KW-0802">TPR repeat</keyword>
<dbReference type="EMBL" id="CAJJDN010000033">
    <property type="protein sequence ID" value="CAD8075242.1"/>
    <property type="molecule type" value="Genomic_DNA"/>
</dbReference>
<protein>
    <recommendedName>
        <fullName evidence="6">Tetratricopeptide repeat protein</fullName>
    </recommendedName>
</protein>
<accession>A0A8S1M8V6</accession>
<feature type="repeat" description="TPR" evidence="3">
    <location>
        <begin position="562"/>
        <end position="595"/>
    </location>
</feature>
<dbReference type="Proteomes" id="UP000692954">
    <property type="component" value="Unassembled WGS sequence"/>
</dbReference>
<organism evidence="4 5">
    <name type="scientific">Paramecium sonneborni</name>
    <dbReference type="NCBI Taxonomy" id="65129"/>
    <lineage>
        <taxon>Eukaryota</taxon>
        <taxon>Sar</taxon>
        <taxon>Alveolata</taxon>
        <taxon>Ciliophora</taxon>
        <taxon>Intramacronucleata</taxon>
        <taxon>Oligohymenophorea</taxon>
        <taxon>Peniculida</taxon>
        <taxon>Parameciidae</taxon>
        <taxon>Paramecium</taxon>
    </lineage>
</organism>
<dbReference type="Pfam" id="PF13181">
    <property type="entry name" value="TPR_8"/>
    <property type="match status" value="1"/>
</dbReference>
<dbReference type="SMART" id="SM00028">
    <property type="entry name" value="TPR"/>
    <property type="match status" value="14"/>
</dbReference>
<dbReference type="Pfam" id="PF14559">
    <property type="entry name" value="TPR_19"/>
    <property type="match status" value="2"/>
</dbReference>
<comment type="caution">
    <text evidence="4">The sequence shown here is derived from an EMBL/GenBank/DDBJ whole genome shotgun (WGS) entry which is preliminary data.</text>
</comment>
<feature type="repeat" description="TPR" evidence="3">
    <location>
        <begin position="528"/>
        <end position="561"/>
    </location>
</feature>
<keyword evidence="1" id="KW-0677">Repeat</keyword>
<feature type="repeat" description="TPR" evidence="3">
    <location>
        <begin position="80"/>
        <end position="113"/>
    </location>
</feature>
<dbReference type="AlphaFoldDB" id="A0A8S1M8V6"/>
<dbReference type="InterPro" id="IPR019734">
    <property type="entry name" value="TPR_rpt"/>
</dbReference>
<feature type="repeat" description="TPR" evidence="3">
    <location>
        <begin position="352"/>
        <end position="385"/>
    </location>
</feature>